<reference evidence="4" key="2">
    <citation type="submission" date="2005-04" db="EMBL/GenBank/DDBJ databases">
        <authorList>
            <person name="Buell C.R."/>
            <person name="Wing R.A."/>
            <person name="McCombie W.A."/>
            <person name="Ouyang S."/>
        </authorList>
    </citation>
    <scope>NUCLEOTIDE SEQUENCE</scope>
</reference>
<dbReference type="GO" id="GO:0003676">
    <property type="term" value="F:nucleic acid binding"/>
    <property type="evidence" value="ECO:0007669"/>
    <property type="project" value="InterPro"/>
</dbReference>
<dbReference type="PANTHER" id="PTHR42648">
    <property type="entry name" value="TRANSPOSASE, PUTATIVE-RELATED"/>
    <property type="match status" value="1"/>
</dbReference>
<feature type="region of interest" description="Disordered" evidence="1">
    <location>
        <begin position="296"/>
        <end position="317"/>
    </location>
</feature>
<reference evidence="4" key="1">
    <citation type="journal article" date="2005" name="BMC Biol.">
        <title>The sequence of rice chromosomes 11 and 12, rich in disease resistance genes and recent gene duplications.</title>
        <authorList>
            <consortium name="The rice chromosomes 11 and 12 sequencing consortia"/>
        </authorList>
    </citation>
    <scope>NUCLEOTIDE SEQUENCE [LARGE SCALE GENOMIC DNA]</scope>
</reference>
<evidence type="ECO:0000259" key="3">
    <source>
        <dbReference type="Pfam" id="PF25597"/>
    </source>
</evidence>
<dbReference type="PANTHER" id="PTHR42648:SF25">
    <property type="entry name" value="RNA-DIRECTED DNA POLYMERASE"/>
    <property type="match status" value="1"/>
</dbReference>
<proteinExistence type="predicted"/>
<dbReference type="InterPro" id="IPR039537">
    <property type="entry name" value="Retrotran_Ty1/copia-like"/>
</dbReference>
<dbReference type="InterPro" id="IPR057670">
    <property type="entry name" value="SH3_retrovirus"/>
</dbReference>
<gene>
    <name evidence="4" type="ordered locus">LOC_Os11g10410</name>
</gene>
<name>Q2R904_ORYSJ</name>
<dbReference type="InterPro" id="IPR012337">
    <property type="entry name" value="RNaseH-like_sf"/>
</dbReference>
<dbReference type="Pfam" id="PF13976">
    <property type="entry name" value="gag_pre-integrs"/>
    <property type="match status" value="1"/>
</dbReference>
<dbReference type="SUPFAM" id="SSF53098">
    <property type="entry name" value="Ribonuclease H-like"/>
    <property type="match status" value="1"/>
</dbReference>
<organism evidence="4">
    <name type="scientific">Oryza sativa subsp. japonica</name>
    <name type="common">Rice</name>
    <dbReference type="NCBI Taxonomy" id="39947"/>
    <lineage>
        <taxon>Eukaryota</taxon>
        <taxon>Viridiplantae</taxon>
        <taxon>Streptophyta</taxon>
        <taxon>Embryophyta</taxon>
        <taxon>Tracheophyta</taxon>
        <taxon>Spermatophyta</taxon>
        <taxon>Magnoliopsida</taxon>
        <taxon>Liliopsida</taxon>
        <taxon>Poales</taxon>
        <taxon>Poaceae</taxon>
        <taxon>BOP clade</taxon>
        <taxon>Oryzoideae</taxon>
        <taxon>Oryzeae</taxon>
        <taxon>Oryzinae</taxon>
        <taxon>Oryza</taxon>
        <taxon>Oryza sativa</taxon>
    </lineage>
</organism>
<dbReference type="InterPro" id="IPR025724">
    <property type="entry name" value="GAG-pre-integrase_dom"/>
</dbReference>
<reference evidence="4" key="3">
    <citation type="submission" date="2006-01" db="EMBL/GenBank/DDBJ databases">
        <authorList>
            <person name="Buell R."/>
        </authorList>
    </citation>
    <scope>NUCLEOTIDE SEQUENCE</scope>
</reference>
<dbReference type="Pfam" id="PF25597">
    <property type="entry name" value="SH3_retrovirus"/>
    <property type="match status" value="1"/>
</dbReference>
<evidence type="ECO:0000313" key="4">
    <source>
        <dbReference type="EMBL" id="ABA92022.1"/>
    </source>
</evidence>
<dbReference type="EMBL" id="DP000010">
    <property type="protein sequence ID" value="ABA92022.1"/>
    <property type="molecule type" value="Genomic_DNA"/>
</dbReference>
<dbReference type="InterPro" id="IPR036397">
    <property type="entry name" value="RNaseH_sf"/>
</dbReference>
<feature type="domain" description="GAG-pre-integrase" evidence="2">
    <location>
        <begin position="58"/>
        <end position="124"/>
    </location>
</feature>
<evidence type="ECO:0000259" key="2">
    <source>
        <dbReference type="Pfam" id="PF13976"/>
    </source>
</evidence>
<accession>Q2R904</accession>
<sequence>MAALLQAVPKEMLCPLSKKDNAKEVWDAIKTMSVDGVMMIRDRASALVARVSRNKGRSYLLDLKVVRPMCLVASCAEVPWLSHARCGHLNFGSLCRLAQGAMVCGLPDIEQVDHICDCCQRAKQLHAPFLSEAKYRAMELLELVHGDLCGPISPATSGGRGVRRHLTMPCTPQHNGIIERLLKAMEMPGRFQGEAVVTAMHILNWAMTRALDGQTPYEAWYGQRLNVHYFRTFGCVAYVKNVIPHLSKLDRSEAMVFLGYEDGSKAYRVFDPEANHVHVSRDVVFNEEAKWDWAAAVTGDDEANPGTKRRSGTGRQP</sequence>
<dbReference type="AlphaFoldDB" id="Q2R904"/>
<evidence type="ECO:0000256" key="1">
    <source>
        <dbReference type="SAM" id="MobiDB-lite"/>
    </source>
</evidence>
<dbReference type="Gene3D" id="3.30.420.10">
    <property type="entry name" value="Ribonuclease H-like superfamily/Ribonuclease H"/>
    <property type="match status" value="1"/>
</dbReference>
<protein>
    <submittedName>
        <fullName evidence="4">Retrotransposon protein, putative, Ty1-copia subclass</fullName>
    </submittedName>
</protein>
<feature type="compositionally biased region" description="Basic residues" evidence="1">
    <location>
        <begin position="307"/>
        <end position="317"/>
    </location>
</feature>
<feature type="domain" description="Retroviral polymerase SH3-like" evidence="3">
    <location>
        <begin position="235"/>
        <end position="294"/>
    </location>
</feature>